<proteinExistence type="inferred from homology"/>
<keyword evidence="5" id="KW-0804">Transcription</keyword>
<dbReference type="InterPro" id="IPR000232">
    <property type="entry name" value="HSF_DNA-bd"/>
</dbReference>
<evidence type="ECO:0000313" key="11">
    <source>
        <dbReference type="Proteomes" id="UP000076722"/>
    </source>
</evidence>
<protein>
    <submittedName>
        <fullName evidence="10">Winged helix DNA-binding domain-containing protein</fullName>
    </submittedName>
</protein>
<evidence type="ECO:0000256" key="6">
    <source>
        <dbReference type="ARBA" id="ARBA00023242"/>
    </source>
</evidence>
<dbReference type="GO" id="GO:0005634">
    <property type="term" value="C:nucleus"/>
    <property type="evidence" value="ECO:0007669"/>
    <property type="project" value="UniProtKB-SubCell"/>
</dbReference>
<dbReference type="SUPFAM" id="SSF46785">
    <property type="entry name" value="Winged helix' DNA-binding domain"/>
    <property type="match status" value="1"/>
</dbReference>
<evidence type="ECO:0000256" key="2">
    <source>
        <dbReference type="ARBA" id="ARBA00006403"/>
    </source>
</evidence>
<dbReference type="AlphaFoldDB" id="A0A164W485"/>
<dbReference type="PANTHER" id="PTHR10015">
    <property type="entry name" value="HEAT SHOCK TRANSCRIPTION FACTOR"/>
    <property type="match status" value="1"/>
</dbReference>
<dbReference type="Proteomes" id="UP000076722">
    <property type="component" value="Unassembled WGS sequence"/>
</dbReference>
<comment type="subcellular location">
    <subcellularLocation>
        <location evidence="1">Nucleus</location>
    </subcellularLocation>
</comment>
<comment type="subunit">
    <text evidence="7">Homotrimer. Homotrimerization increases the affinity of HSF1 to DNA. Interacts with transcriptional coregulator SSA1 on chromatin.</text>
</comment>
<dbReference type="InterPro" id="IPR036388">
    <property type="entry name" value="WH-like_DNA-bd_sf"/>
</dbReference>
<accession>A0A164W485</accession>
<organism evidence="10 11">
    <name type="scientific">Sistotremastrum niveocremeum HHB9708</name>
    <dbReference type="NCBI Taxonomy" id="1314777"/>
    <lineage>
        <taxon>Eukaryota</taxon>
        <taxon>Fungi</taxon>
        <taxon>Dikarya</taxon>
        <taxon>Basidiomycota</taxon>
        <taxon>Agaricomycotina</taxon>
        <taxon>Agaricomycetes</taxon>
        <taxon>Sistotremastrales</taxon>
        <taxon>Sistotremastraceae</taxon>
        <taxon>Sertulicium</taxon>
        <taxon>Sertulicium niveocremeum</taxon>
    </lineage>
</organism>
<dbReference type="PRINTS" id="PR00056">
    <property type="entry name" value="HSFDOMAIN"/>
</dbReference>
<feature type="domain" description="HSF-type DNA-binding" evidence="9">
    <location>
        <begin position="1"/>
        <end position="94"/>
    </location>
</feature>
<dbReference type="FunFam" id="1.10.10.10:FF:000027">
    <property type="entry name" value="Heat shock transcription factor 1"/>
    <property type="match status" value="1"/>
</dbReference>
<reference evidence="10 11" key="1">
    <citation type="journal article" date="2016" name="Mol. Biol. Evol.">
        <title>Comparative Genomics of Early-Diverging Mushroom-Forming Fungi Provides Insights into the Origins of Lignocellulose Decay Capabilities.</title>
        <authorList>
            <person name="Nagy L.G."/>
            <person name="Riley R."/>
            <person name="Tritt A."/>
            <person name="Adam C."/>
            <person name="Daum C."/>
            <person name="Floudas D."/>
            <person name="Sun H."/>
            <person name="Yadav J.S."/>
            <person name="Pangilinan J."/>
            <person name="Larsson K.H."/>
            <person name="Matsuura K."/>
            <person name="Barry K."/>
            <person name="Labutti K."/>
            <person name="Kuo R."/>
            <person name="Ohm R.A."/>
            <person name="Bhattacharya S.S."/>
            <person name="Shirouzu T."/>
            <person name="Yoshinaga Y."/>
            <person name="Martin F.M."/>
            <person name="Grigoriev I.V."/>
            <person name="Hibbett D.S."/>
        </authorList>
    </citation>
    <scope>NUCLEOTIDE SEQUENCE [LARGE SCALE GENOMIC DNA]</scope>
    <source>
        <strain evidence="10 11">HHB9708</strain>
    </source>
</reference>
<dbReference type="Gene3D" id="1.10.10.10">
    <property type="entry name" value="Winged helix-like DNA-binding domain superfamily/Winged helix DNA-binding domain"/>
    <property type="match status" value="1"/>
</dbReference>
<evidence type="ECO:0000256" key="1">
    <source>
        <dbReference type="ARBA" id="ARBA00004123"/>
    </source>
</evidence>
<dbReference type="GO" id="GO:0043565">
    <property type="term" value="F:sequence-specific DNA binding"/>
    <property type="evidence" value="ECO:0007669"/>
    <property type="project" value="InterPro"/>
</dbReference>
<keyword evidence="4 10" id="KW-0238">DNA-binding</keyword>
<sequence>MISDTKSAQFISWTEHGTSFVVNNVGEFSRSILGAHFKHNNFSSFVRQLNMYGFSKINRTPRAQRASADAQTWEFAHPKFLRGRPDLLEEIRRKAMEPDPTLKQRVELPGELAAQLGQLRDDNRKLVRALDEERNRGDRLTTVVKMMYEVVAKTMGQRMLYPARRFIAS</sequence>
<keyword evidence="11" id="KW-1185">Reference proteome</keyword>
<gene>
    <name evidence="10" type="ORF">SISNIDRAFT_409268</name>
</gene>
<evidence type="ECO:0000256" key="8">
    <source>
        <dbReference type="RuleBase" id="RU004020"/>
    </source>
</evidence>
<name>A0A164W485_9AGAM</name>
<evidence type="ECO:0000256" key="3">
    <source>
        <dbReference type="ARBA" id="ARBA00023015"/>
    </source>
</evidence>
<comment type="similarity">
    <text evidence="2 8">Belongs to the HSF family.</text>
</comment>
<dbReference type="InterPro" id="IPR036390">
    <property type="entry name" value="WH_DNA-bd_sf"/>
</dbReference>
<dbReference type="SMART" id="SM00415">
    <property type="entry name" value="HSF"/>
    <property type="match status" value="1"/>
</dbReference>
<evidence type="ECO:0000256" key="7">
    <source>
        <dbReference type="ARBA" id="ARBA00062171"/>
    </source>
</evidence>
<dbReference type="PANTHER" id="PTHR10015:SF427">
    <property type="entry name" value="HEAT SHOCK FACTOR PROTEIN"/>
    <property type="match status" value="1"/>
</dbReference>
<dbReference type="Pfam" id="PF00447">
    <property type="entry name" value="HSF_DNA-bind"/>
    <property type="match status" value="1"/>
</dbReference>
<evidence type="ECO:0000259" key="9">
    <source>
        <dbReference type="SMART" id="SM00415"/>
    </source>
</evidence>
<evidence type="ECO:0000313" key="10">
    <source>
        <dbReference type="EMBL" id="KZS94724.1"/>
    </source>
</evidence>
<keyword evidence="6" id="KW-0539">Nucleus</keyword>
<dbReference type="OrthoDB" id="60033at2759"/>
<dbReference type="EMBL" id="KV419403">
    <property type="protein sequence ID" value="KZS94724.1"/>
    <property type="molecule type" value="Genomic_DNA"/>
</dbReference>
<evidence type="ECO:0000256" key="5">
    <source>
        <dbReference type="ARBA" id="ARBA00023163"/>
    </source>
</evidence>
<dbReference type="GO" id="GO:0003700">
    <property type="term" value="F:DNA-binding transcription factor activity"/>
    <property type="evidence" value="ECO:0007669"/>
    <property type="project" value="InterPro"/>
</dbReference>
<keyword evidence="3" id="KW-0805">Transcription regulation</keyword>
<evidence type="ECO:0000256" key="4">
    <source>
        <dbReference type="ARBA" id="ARBA00023125"/>
    </source>
</evidence>
<dbReference type="STRING" id="1314777.A0A164W485"/>